<evidence type="ECO:0000256" key="4">
    <source>
        <dbReference type="ARBA" id="ARBA00022692"/>
    </source>
</evidence>
<feature type="region of interest" description="Disordered" evidence="7">
    <location>
        <begin position="1"/>
        <end position="38"/>
    </location>
</feature>
<dbReference type="Proteomes" id="UP000250242">
    <property type="component" value="Unassembled WGS sequence"/>
</dbReference>
<accession>A0A2X1UN04</accession>
<dbReference type="RefSeq" id="WP_113062669.1">
    <property type="nucleotide sequence ID" value="NZ_UATH01000001.1"/>
</dbReference>
<keyword evidence="6 8" id="KW-0472">Membrane</keyword>
<evidence type="ECO:0000256" key="3">
    <source>
        <dbReference type="ARBA" id="ARBA00022475"/>
    </source>
</evidence>
<feature type="compositionally biased region" description="Pro residues" evidence="7">
    <location>
        <begin position="121"/>
        <end position="133"/>
    </location>
</feature>
<evidence type="ECO:0000256" key="6">
    <source>
        <dbReference type="ARBA" id="ARBA00023136"/>
    </source>
</evidence>
<dbReference type="InterPro" id="IPR047695">
    <property type="entry name" value="T4SS_VirB10/PtlG"/>
</dbReference>
<evidence type="ECO:0000256" key="1">
    <source>
        <dbReference type="ARBA" id="ARBA00004162"/>
    </source>
</evidence>
<evidence type="ECO:0000313" key="9">
    <source>
        <dbReference type="EMBL" id="SPY08438.1"/>
    </source>
</evidence>
<sequence length="413" mass="44557">MSIFKKNESSNKNEFSSLSPELSPSGEFIPPNQNVNDVTDMANRVNDATVERGSPQVNNTKKSGAGKVLTYGIGFLAVAGIIGSVFLFVGNDKGFLDDTTAAPSVGTVSNTRPKTFDTKLPPEPVVQTPPPPSAEAETLATEHVMPEQAVVVNGTNYAPPADPEEPNRLLMGSVMLPVTTSSNSERRGDEQYAEEGTMDSPLGNRLRPTVTASTRAKRRSDMTYLMKKGTNIACTLDTKIVTTHPGITRCLVSKDVYSADGKVLLVERGSEVIGEQTTSLLHGQAKVFVLWNTITTPHGVTLDIASPSADSLGASGQDAQVDRHFWERFGGAIMLSLIDDGLVILGDKINRHNNSITYDSTSDTFQNMAAEALRNTINIPPTGYVNQGTMLNIMVARDVDFSPIYELVTPQFY</sequence>
<dbReference type="Gene3D" id="2.40.128.260">
    <property type="entry name" value="Type IV secretion system, VirB10/TraB/TrbI"/>
    <property type="match status" value="2"/>
</dbReference>
<evidence type="ECO:0000256" key="7">
    <source>
        <dbReference type="SAM" id="MobiDB-lite"/>
    </source>
</evidence>
<dbReference type="InterPro" id="IPR005498">
    <property type="entry name" value="T4SS_VirB10/TraB/TrbI"/>
</dbReference>
<dbReference type="GO" id="GO:0005886">
    <property type="term" value="C:plasma membrane"/>
    <property type="evidence" value="ECO:0007669"/>
    <property type="project" value="UniProtKB-SubCell"/>
</dbReference>
<gene>
    <name evidence="9" type="ORF">NCTC11009_01664</name>
</gene>
<comment type="similarity">
    <text evidence="2">Belongs to the TrbI/VirB10 family.</text>
</comment>
<keyword evidence="3" id="KW-1003">Cell membrane</keyword>
<dbReference type="Pfam" id="PF03743">
    <property type="entry name" value="TrbI"/>
    <property type="match status" value="1"/>
</dbReference>
<comment type="subcellular location">
    <subcellularLocation>
        <location evidence="1">Cell membrane</location>
        <topology evidence="1">Single-pass membrane protein</topology>
    </subcellularLocation>
</comment>
<keyword evidence="4 8" id="KW-0812">Transmembrane</keyword>
<evidence type="ECO:0000256" key="8">
    <source>
        <dbReference type="SAM" id="Phobius"/>
    </source>
</evidence>
<feature type="compositionally biased region" description="Basic and acidic residues" evidence="7">
    <location>
        <begin position="1"/>
        <end position="11"/>
    </location>
</feature>
<protein>
    <submittedName>
        <fullName evidence="9">Type IV secretion system protein virB10</fullName>
    </submittedName>
</protein>
<evidence type="ECO:0000256" key="2">
    <source>
        <dbReference type="ARBA" id="ARBA00010265"/>
    </source>
</evidence>
<dbReference type="EMBL" id="UATH01000001">
    <property type="protein sequence ID" value="SPY08438.1"/>
    <property type="molecule type" value="Genomic_DNA"/>
</dbReference>
<feature type="region of interest" description="Disordered" evidence="7">
    <location>
        <begin position="107"/>
        <end position="134"/>
    </location>
</feature>
<organism evidence="9 10">
    <name type="scientific">Oligella urethralis</name>
    <dbReference type="NCBI Taxonomy" id="90245"/>
    <lineage>
        <taxon>Bacteria</taxon>
        <taxon>Pseudomonadati</taxon>
        <taxon>Pseudomonadota</taxon>
        <taxon>Betaproteobacteria</taxon>
        <taxon>Burkholderiales</taxon>
        <taxon>Alcaligenaceae</taxon>
        <taxon>Oligella</taxon>
    </lineage>
</organism>
<evidence type="ECO:0000256" key="5">
    <source>
        <dbReference type="ARBA" id="ARBA00022989"/>
    </source>
</evidence>
<dbReference type="NCBIfam" id="NF038091">
    <property type="entry name" value="T4SS_VirB10"/>
    <property type="match status" value="1"/>
</dbReference>
<name>A0A2X1UN04_9BURK</name>
<keyword evidence="5 8" id="KW-1133">Transmembrane helix</keyword>
<evidence type="ECO:0000313" key="10">
    <source>
        <dbReference type="Proteomes" id="UP000250242"/>
    </source>
</evidence>
<feature type="transmembrane region" description="Helical" evidence="8">
    <location>
        <begin position="68"/>
        <end position="89"/>
    </location>
</feature>
<dbReference type="InterPro" id="IPR042217">
    <property type="entry name" value="T4SS_VirB10/TrbI"/>
</dbReference>
<dbReference type="AlphaFoldDB" id="A0A2X1UN04"/>
<feature type="compositionally biased region" description="Low complexity" evidence="7">
    <location>
        <begin position="12"/>
        <end position="28"/>
    </location>
</feature>
<feature type="region of interest" description="Disordered" evidence="7">
    <location>
        <begin position="180"/>
        <end position="206"/>
    </location>
</feature>
<proteinExistence type="inferred from homology"/>
<reference evidence="9 10" key="1">
    <citation type="submission" date="2018-06" db="EMBL/GenBank/DDBJ databases">
        <authorList>
            <consortium name="Pathogen Informatics"/>
            <person name="Doyle S."/>
        </authorList>
    </citation>
    <scope>NUCLEOTIDE SEQUENCE [LARGE SCALE GENOMIC DNA]</scope>
    <source>
        <strain evidence="9 10">NCTC11009</strain>
    </source>
</reference>
<dbReference type="CDD" id="cd16429">
    <property type="entry name" value="VirB10"/>
    <property type="match status" value="1"/>
</dbReference>